<dbReference type="Proteomes" id="UP000176101">
    <property type="component" value="Unassembled WGS sequence"/>
</dbReference>
<evidence type="ECO:0000256" key="1">
    <source>
        <dbReference type="ARBA" id="ARBA00001946"/>
    </source>
</evidence>
<proteinExistence type="predicted"/>
<comment type="cofactor">
    <cofactor evidence="1">
        <name>Mg(2+)</name>
        <dbReference type="ChEBI" id="CHEBI:18420"/>
    </cofactor>
</comment>
<dbReference type="Gene3D" id="3.40.50.300">
    <property type="entry name" value="P-loop containing nucleotide triphosphate hydrolases"/>
    <property type="match status" value="1"/>
</dbReference>
<dbReference type="EMBL" id="LJGU01000137">
    <property type="protein sequence ID" value="OEU96510.1"/>
    <property type="molecule type" value="Genomic_DNA"/>
</dbReference>
<keyword evidence="7" id="KW-1185">Reference proteome</keyword>
<evidence type="ECO:0000256" key="2">
    <source>
        <dbReference type="ARBA" id="ARBA00022801"/>
    </source>
</evidence>
<dbReference type="AlphaFoldDB" id="A0A1E7JXV4"/>
<feature type="domain" description="Nudix hydrolase" evidence="5">
    <location>
        <begin position="228"/>
        <end position="358"/>
    </location>
</feature>
<reference evidence="6 7" key="1">
    <citation type="journal article" date="2016" name="Front. Microbiol.">
        <title>Comparative Genomics Analysis of Streptomyces Species Reveals Their Adaptation to the Marine Environment and Their Diversity at the Genomic Level.</title>
        <authorList>
            <person name="Tian X."/>
            <person name="Zhang Z."/>
            <person name="Yang T."/>
            <person name="Chen M."/>
            <person name="Li J."/>
            <person name="Chen F."/>
            <person name="Yang J."/>
            <person name="Li W."/>
            <person name="Zhang B."/>
            <person name="Zhang Z."/>
            <person name="Wu J."/>
            <person name="Zhang C."/>
            <person name="Long L."/>
            <person name="Xiao J."/>
        </authorList>
    </citation>
    <scope>NUCLEOTIDE SEQUENCE [LARGE SCALE GENOMIC DNA]</scope>
    <source>
        <strain evidence="6 7">SCSIO 02100</strain>
    </source>
</reference>
<dbReference type="CDD" id="cd02019">
    <property type="entry name" value="NK"/>
    <property type="match status" value="1"/>
</dbReference>
<evidence type="ECO:0000256" key="4">
    <source>
        <dbReference type="SAM" id="MobiDB-lite"/>
    </source>
</evidence>
<evidence type="ECO:0000313" key="7">
    <source>
        <dbReference type="Proteomes" id="UP000176101"/>
    </source>
</evidence>
<dbReference type="InterPro" id="IPR027417">
    <property type="entry name" value="P-loop_NTPase"/>
</dbReference>
<feature type="region of interest" description="Disordered" evidence="4">
    <location>
        <begin position="150"/>
        <end position="172"/>
    </location>
</feature>
<dbReference type="InterPro" id="IPR020476">
    <property type="entry name" value="Nudix_hydrolase"/>
</dbReference>
<evidence type="ECO:0000313" key="6">
    <source>
        <dbReference type="EMBL" id="OEU96510.1"/>
    </source>
</evidence>
<dbReference type="PROSITE" id="PS51462">
    <property type="entry name" value="NUDIX"/>
    <property type="match status" value="1"/>
</dbReference>
<dbReference type="SUPFAM" id="SSF55811">
    <property type="entry name" value="Nudix"/>
    <property type="match status" value="1"/>
</dbReference>
<comment type="caution">
    <text evidence="6">The sequence shown here is derived from an EMBL/GenBank/DDBJ whole genome shotgun (WGS) entry which is preliminary data.</text>
</comment>
<dbReference type="Pfam" id="PF13671">
    <property type="entry name" value="AAA_33"/>
    <property type="match status" value="1"/>
</dbReference>
<organism evidence="6 7">
    <name type="scientific">Streptomyces oceani</name>
    <dbReference type="NCBI Taxonomy" id="1075402"/>
    <lineage>
        <taxon>Bacteria</taxon>
        <taxon>Bacillati</taxon>
        <taxon>Actinomycetota</taxon>
        <taxon>Actinomycetes</taxon>
        <taxon>Kitasatosporales</taxon>
        <taxon>Streptomycetaceae</taxon>
        <taxon>Streptomyces</taxon>
    </lineage>
</organism>
<keyword evidence="3" id="KW-0460">Magnesium</keyword>
<dbReference type="PANTHER" id="PTHR43046:SF12">
    <property type="entry name" value="GDP-MANNOSE MANNOSYL HYDROLASE"/>
    <property type="match status" value="1"/>
</dbReference>
<dbReference type="OrthoDB" id="9799092at2"/>
<dbReference type="STRING" id="1075402.AN216_19655"/>
<evidence type="ECO:0000256" key="3">
    <source>
        <dbReference type="ARBA" id="ARBA00022842"/>
    </source>
</evidence>
<dbReference type="InterPro" id="IPR000086">
    <property type="entry name" value="NUDIX_hydrolase_dom"/>
</dbReference>
<dbReference type="PATRIC" id="fig|1075402.3.peg.1403"/>
<dbReference type="Pfam" id="PF00293">
    <property type="entry name" value="NUDIX"/>
    <property type="match status" value="1"/>
</dbReference>
<dbReference type="PANTHER" id="PTHR43046">
    <property type="entry name" value="GDP-MANNOSE MANNOSYL HYDROLASE"/>
    <property type="match status" value="1"/>
</dbReference>
<gene>
    <name evidence="6" type="ORF">AN216_19655</name>
</gene>
<evidence type="ECO:0000259" key="5">
    <source>
        <dbReference type="PROSITE" id="PS51462"/>
    </source>
</evidence>
<name>A0A1E7JXV4_9ACTN</name>
<dbReference type="InterPro" id="IPR015797">
    <property type="entry name" value="NUDIX_hydrolase-like_dom_sf"/>
</dbReference>
<dbReference type="PRINTS" id="PR00502">
    <property type="entry name" value="NUDIXFAMILY"/>
</dbReference>
<dbReference type="SUPFAM" id="SSF52540">
    <property type="entry name" value="P-loop containing nucleoside triphosphate hydrolases"/>
    <property type="match status" value="1"/>
</dbReference>
<accession>A0A1E7JXV4</accession>
<dbReference type="RefSeq" id="WP_070198006.1">
    <property type="nucleotide sequence ID" value="NZ_LJGU01000137.1"/>
</dbReference>
<keyword evidence="2" id="KW-0378">Hydrolase</keyword>
<dbReference type="GO" id="GO:0016787">
    <property type="term" value="F:hydrolase activity"/>
    <property type="evidence" value="ECO:0007669"/>
    <property type="project" value="UniProtKB-KW"/>
</dbReference>
<dbReference type="Gene3D" id="3.90.79.10">
    <property type="entry name" value="Nucleoside Triphosphate Pyrophosphohydrolase"/>
    <property type="match status" value="1"/>
</dbReference>
<sequence length="376" mass="40169">MIVWLNGPHGVGKTATARELLHLLPGSTLFEPEMVEDGLRGMLPEKCLSGVEDFRELAAWRRLVADTAVAVLSEVPGPLIAPSTLLRQEHRDEIFGALAARRVSVCHVLLHAEETILRHRLVTRAAFDGGAPGATDGDRLDARATAAVRVEAPGDHPTAEAAPPEPGPGEWHRSQLAAYRSALPWLTADAHLIDTSAVSPHRAAQVVADAVREGAGALDIVQTPEPTADTLAAGVLLFDEDDRVLLVDPTYKPGWEFPGGVVEPGEAPARAGMREVAEELGIELAEVPRLLVLDWEPPGPSGYGGLRLLFDGGLLESGRAADLLLPGAELRGWHFVSETEAAGLLPPVRYRRLRWALRARRQGTTLNLEAGAPVGG</sequence>
<protein>
    <submittedName>
        <fullName evidence="6">ATP/GTP-binding protein</fullName>
    </submittedName>
</protein>
<dbReference type="CDD" id="cd18876">
    <property type="entry name" value="NUDIX_Hydrolase"/>
    <property type="match status" value="1"/>
</dbReference>